<dbReference type="PANTHER" id="PTHR30163:SF8">
    <property type="entry name" value="LYTIC MUREIN TRANSGLYCOSYLASE"/>
    <property type="match status" value="1"/>
</dbReference>
<dbReference type="KEGG" id="amin:AUMI_115360"/>
<dbReference type="SUPFAM" id="SSF53955">
    <property type="entry name" value="Lysozyme-like"/>
    <property type="match status" value="1"/>
</dbReference>
<dbReference type="PANTHER" id="PTHR30163">
    <property type="entry name" value="MEMBRANE-BOUND LYTIC MUREIN TRANSGLYCOSYLASE B"/>
    <property type="match status" value="1"/>
</dbReference>
<keyword evidence="1" id="KW-0449">Lipoprotein</keyword>
<organism evidence="1 2">
    <name type="scientific">Aurantimicrobium minutum</name>
    <dbReference type="NCBI Taxonomy" id="708131"/>
    <lineage>
        <taxon>Bacteria</taxon>
        <taxon>Bacillati</taxon>
        <taxon>Actinomycetota</taxon>
        <taxon>Actinomycetes</taxon>
        <taxon>Micrococcales</taxon>
        <taxon>Microbacteriaceae</taxon>
        <taxon>Aurantimicrobium</taxon>
    </lineage>
</organism>
<protein>
    <submittedName>
        <fullName evidence="1">Putative lipoprotein</fullName>
    </submittedName>
</protein>
<dbReference type="RefSeq" id="WP_096383238.1">
    <property type="nucleotide sequence ID" value="NZ_AP017457.1"/>
</dbReference>
<reference evidence="1 2" key="1">
    <citation type="journal article" date="2016" name="Genome Announc.">
        <title>Complete Genome Sequence of Aurantimicrobium minutum Type Strain KNCT, a Planktonic Ultramicrobacterium Isolated from River Water.</title>
        <authorList>
            <person name="Nakai R."/>
            <person name="Fujisawa T."/>
            <person name="Nakamura Y."/>
            <person name="Nishide H."/>
            <person name="Uchiyama I."/>
            <person name="Baba T."/>
            <person name="Toyoda A."/>
            <person name="Fujiyama A."/>
            <person name="Naganuma T."/>
            <person name="Niki H."/>
        </authorList>
    </citation>
    <scope>NUCLEOTIDE SEQUENCE [LARGE SCALE GENOMIC DNA]</scope>
    <source>
        <strain evidence="1 2">KNC</strain>
    </source>
</reference>
<dbReference type="CDD" id="cd13399">
    <property type="entry name" value="Slt35-like"/>
    <property type="match status" value="1"/>
</dbReference>
<dbReference type="Gene3D" id="1.10.530.10">
    <property type="match status" value="1"/>
</dbReference>
<sequence>MASKRVRRNRTLTVFAVFVLGMWWFTSCVGGQSSVAENTPTATPTPTPTVDEFAISLLPEAAALPPVKEGVTNYDLANSPVAGLADPAWVKATSEKTGIPKRVLTAYAGVALQLNAYKPECKLSWNTLAGIGWVESRHGTIFGGKVKSNGNMSEPIYGIPLDGKNNTKALPDFDDGNFDGTAEFDRAVGPMQFIPPTWAAWHSDGNGDGIEDGQNIDDSAFAAGRYLCFSGGDLSTPEGWRKALRGYNASNTYAKDVSNKAKEYAEKAK</sequence>
<dbReference type="OrthoDB" id="9796191at2"/>
<evidence type="ECO:0000313" key="2">
    <source>
        <dbReference type="Proteomes" id="UP000243847"/>
    </source>
</evidence>
<accession>A0A173LZ10</accession>
<evidence type="ECO:0000313" key="1">
    <source>
        <dbReference type="EMBL" id="BAV00079.1"/>
    </source>
</evidence>
<dbReference type="GO" id="GO:0009253">
    <property type="term" value="P:peptidoglycan catabolic process"/>
    <property type="evidence" value="ECO:0007669"/>
    <property type="project" value="TreeGrafter"/>
</dbReference>
<gene>
    <name evidence="1" type="ORF">AUMI_115360</name>
</gene>
<dbReference type="InterPro" id="IPR043426">
    <property type="entry name" value="MltB-like"/>
</dbReference>
<dbReference type="PROSITE" id="PS51257">
    <property type="entry name" value="PROKAR_LIPOPROTEIN"/>
    <property type="match status" value="1"/>
</dbReference>
<dbReference type="Proteomes" id="UP000243847">
    <property type="component" value="Chromosome sequence1"/>
</dbReference>
<dbReference type="GeneID" id="80452730"/>
<dbReference type="InterPro" id="IPR023346">
    <property type="entry name" value="Lysozyme-like_dom_sf"/>
</dbReference>
<name>A0A173LZ10_9MICO</name>
<proteinExistence type="predicted"/>
<dbReference type="EMBL" id="AP017457">
    <property type="protein sequence ID" value="BAV00079.1"/>
    <property type="molecule type" value="Genomic_DNA"/>
</dbReference>
<dbReference type="GO" id="GO:0008933">
    <property type="term" value="F:peptidoglycan lytic transglycosylase activity"/>
    <property type="evidence" value="ECO:0007669"/>
    <property type="project" value="TreeGrafter"/>
</dbReference>
<dbReference type="AlphaFoldDB" id="A0A173LZ10"/>